<dbReference type="InterPro" id="IPR000595">
    <property type="entry name" value="cNMP-bd_dom"/>
</dbReference>
<dbReference type="PANTHER" id="PTHR10217:SF435">
    <property type="entry name" value="POTASSIUM VOLTAGE-GATED CHANNEL PROTEIN EAG"/>
    <property type="match status" value="1"/>
</dbReference>
<protein>
    <recommendedName>
        <fullName evidence="2">Cyclic nucleotide-binding domain-containing protein</fullName>
    </recommendedName>
</protein>
<feature type="region of interest" description="Disordered" evidence="1">
    <location>
        <begin position="484"/>
        <end position="530"/>
    </location>
</feature>
<comment type="caution">
    <text evidence="3">The sequence shown here is derived from an EMBL/GenBank/DDBJ whole genome shotgun (WGS) entry which is preliminary data.</text>
</comment>
<feature type="compositionally biased region" description="Polar residues" evidence="1">
    <location>
        <begin position="521"/>
        <end position="530"/>
    </location>
</feature>
<feature type="region of interest" description="Disordered" evidence="1">
    <location>
        <begin position="585"/>
        <end position="619"/>
    </location>
</feature>
<dbReference type="Gene3D" id="2.60.120.10">
    <property type="entry name" value="Jelly Rolls"/>
    <property type="match status" value="2"/>
</dbReference>
<evidence type="ECO:0000256" key="1">
    <source>
        <dbReference type="SAM" id="MobiDB-lite"/>
    </source>
</evidence>
<organism evidence="3 4">
    <name type="scientific">Durusdinium trenchii</name>
    <dbReference type="NCBI Taxonomy" id="1381693"/>
    <lineage>
        <taxon>Eukaryota</taxon>
        <taxon>Sar</taxon>
        <taxon>Alveolata</taxon>
        <taxon>Dinophyceae</taxon>
        <taxon>Suessiales</taxon>
        <taxon>Symbiodiniaceae</taxon>
        <taxon>Durusdinium</taxon>
    </lineage>
</organism>
<dbReference type="InterPro" id="IPR050818">
    <property type="entry name" value="KCNH_animal-type"/>
</dbReference>
<dbReference type="Proteomes" id="UP001642464">
    <property type="component" value="Unassembled WGS sequence"/>
</dbReference>
<proteinExistence type="predicted"/>
<dbReference type="InterPro" id="IPR014710">
    <property type="entry name" value="RmlC-like_jellyroll"/>
</dbReference>
<evidence type="ECO:0000313" key="3">
    <source>
        <dbReference type="EMBL" id="CAK9076253.1"/>
    </source>
</evidence>
<name>A0ABP0PL98_9DINO</name>
<dbReference type="EMBL" id="CAXAMM010036780">
    <property type="protein sequence ID" value="CAK9076253.1"/>
    <property type="molecule type" value="Genomic_DNA"/>
</dbReference>
<keyword evidence="4" id="KW-1185">Reference proteome</keyword>
<accession>A0ABP0PL98</accession>
<dbReference type="SUPFAM" id="SSF51206">
    <property type="entry name" value="cAMP-binding domain-like"/>
    <property type="match status" value="2"/>
</dbReference>
<evidence type="ECO:0000259" key="2">
    <source>
        <dbReference type="PROSITE" id="PS50042"/>
    </source>
</evidence>
<feature type="compositionally biased region" description="Polar residues" evidence="1">
    <location>
        <begin position="492"/>
        <end position="504"/>
    </location>
</feature>
<dbReference type="InterPro" id="IPR018490">
    <property type="entry name" value="cNMP-bd_dom_sf"/>
</dbReference>
<feature type="domain" description="Cyclic nucleotide-binding" evidence="2">
    <location>
        <begin position="59"/>
        <end position="98"/>
    </location>
</feature>
<gene>
    <name evidence="3" type="ORF">SCF082_LOCUS36793</name>
</gene>
<dbReference type="PANTHER" id="PTHR10217">
    <property type="entry name" value="VOLTAGE AND LIGAND GATED POTASSIUM CHANNEL"/>
    <property type="match status" value="1"/>
</dbReference>
<sequence>MLEAFQARPSLTHNKTQAVLMNQVLRQLATKKRWPGEVMGMQKRSLEKAGLLQETSGIGASFGEAGLLAVSETAPVTATSLETSLIQVLHRQVFHRGLARFPSQVEHFDHLAVKLLSHENALEKVPILEGCSEQFKQQLAQRCTTRLLRENECLVQKSSTRGSLCVVRSGSAVAEEPFELRPGTESPRMASERRTGTRVGRVNADVVLGLVPWAPQNVMVDNFCAVTEIQDTDFINILQNFPEEVPPLVSRISILWPLEASQVPFLSGMSQSHFASLLEDSQWTMHMADRTVVRQNKEGDALHLLCYGLAVRVVDDVVLGNPLVQGEVIGRANFLGLAKRYPLTVRTQSVCHFRTLTYRQLQQRMETEFPLREWYELAKVQVQNFVEYDHAQQKVEIFHAKMRRRTEQAFNKHVHFTRVIRAKKEGILDTKAKELVQEFLESTRKPEEERAALTSAREVSEDWVALQETYNLLRSSKVSSLPSQKSFGTEVEQCSNQSGFSSEHSGPKVESTAPNRRVPSKNRNLEGSPSVQVVLQRRLPAQGAWRITGDPRQVQGAIHSFCREKEKEYLKGRLLRIMRNDYETGDATLEDEESVDTGTEASLQLEPDDSNYANSSHVRRPPRLCSEELQRLDELLPALTREDSSVDSTKRLLGRALGRKFQNLTQVASLKRRAVR</sequence>
<reference evidence="3 4" key="1">
    <citation type="submission" date="2024-02" db="EMBL/GenBank/DDBJ databases">
        <authorList>
            <person name="Chen Y."/>
            <person name="Shah S."/>
            <person name="Dougan E. K."/>
            <person name="Thang M."/>
            <person name="Chan C."/>
        </authorList>
    </citation>
    <scope>NUCLEOTIDE SEQUENCE [LARGE SCALE GENOMIC DNA]</scope>
</reference>
<feature type="domain" description="Cyclic nucleotide-binding" evidence="2">
    <location>
        <begin position="265"/>
        <end position="365"/>
    </location>
</feature>
<evidence type="ECO:0000313" key="4">
    <source>
        <dbReference type="Proteomes" id="UP001642464"/>
    </source>
</evidence>
<dbReference type="PROSITE" id="PS50042">
    <property type="entry name" value="CNMP_BINDING_3"/>
    <property type="match status" value="2"/>
</dbReference>